<dbReference type="PANTHER" id="PTHR22684:SF0">
    <property type="entry name" value="RIBOSOME QUALITY CONTROL COMPLEX SUBUNIT TCF25"/>
    <property type="match status" value="1"/>
</dbReference>
<gene>
    <name evidence="2" type="ORF">ASPZODRAFT_130994</name>
</gene>
<feature type="region of interest" description="Disordered" evidence="1">
    <location>
        <begin position="615"/>
        <end position="652"/>
    </location>
</feature>
<protein>
    <recommendedName>
        <fullName evidence="4">Ribosome quality control complex subunit 1</fullName>
    </recommendedName>
</protein>
<dbReference type="Proteomes" id="UP000184188">
    <property type="component" value="Unassembled WGS sequence"/>
</dbReference>
<sequence>MSSRAIRKLQKLREQELQQSSLGAEKDNDDSSEDEMVTRPSKPKFNAFDLLNTAEEEDDDDDEEAGVQETVTLQPEPRSPTATPTEPSKKKKKKKKKKKANASGKFLPANSDDAELDEIDRALQELATDGRSSQAAAQSTAATVSEREDYPMSLEELLSVEPKFLNAMNEMRKLFGNVVLENFDQPQNEGTGRRRERNRETVDLGQALTGRYSPASRGQSLAGVTLRRNFLMQGKGEWPRAPSGGLGMEVVESLASGTTVYRILHNAAYQDVQRQFELCVESMDPQRLIHLLQYNPYHISTLLQVSDIAKHQGDHAVSADLLERALFNVGRSAHSSFGTQLKAGRAKLSFTHMENRELWLVGWRYIANLGMKGTWRTAYEWAKLLLSLDELDPYSISLLIDHLALRGREYTHFIDLCTKTSMKDTWSGLPNIQCSLALAYLRQDKRKECRDQLRLALARWPWVFCKIAQELEISPMPKAIWGRMPPNPSHELLMELYVARAKDLWNTPEAKSLIVEVANTVPENDETASDVAPEITLNIARHVILSDIPRVTTHLPSHFTSGRISASDPLPPYDSQAFQQQSDPTPAYISRIPEMGRPQWLRDLLDQLNNGALHFPRHEAQPTDGEEEIDVPADGYHTEENDDQPVGRAPLPLGDHEEGVLEEWLIGDGLIGVQEFLQQYGVDRGNWGEVVDFAPLLDYVEGLGTLPVSTRHGLIHGPIHDVLGDMGVEILEEELQNYDDSMDG</sequence>
<feature type="region of interest" description="Disordered" evidence="1">
    <location>
        <begin position="127"/>
        <end position="147"/>
    </location>
</feature>
<dbReference type="STRING" id="1073090.A0A1L9SK75"/>
<reference evidence="3" key="1">
    <citation type="journal article" date="2017" name="Genome Biol.">
        <title>Comparative genomics reveals high biological diversity and specific adaptations in the industrially and medically important fungal genus Aspergillus.</title>
        <authorList>
            <person name="de Vries R.P."/>
            <person name="Riley R."/>
            <person name="Wiebenga A."/>
            <person name="Aguilar-Osorio G."/>
            <person name="Amillis S."/>
            <person name="Uchima C.A."/>
            <person name="Anderluh G."/>
            <person name="Asadollahi M."/>
            <person name="Askin M."/>
            <person name="Barry K."/>
            <person name="Battaglia E."/>
            <person name="Bayram O."/>
            <person name="Benocci T."/>
            <person name="Braus-Stromeyer S.A."/>
            <person name="Caldana C."/>
            <person name="Canovas D."/>
            <person name="Cerqueira G.C."/>
            <person name="Chen F."/>
            <person name="Chen W."/>
            <person name="Choi C."/>
            <person name="Clum A."/>
            <person name="Dos Santos R.A."/>
            <person name="Damasio A.R."/>
            <person name="Diallinas G."/>
            <person name="Emri T."/>
            <person name="Fekete E."/>
            <person name="Flipphi M."/>
            <person name="Freyberg S."/>
            <person name="Gallo A."/>
            <person name="Gournas C."/>
            <person name="Habgood R."/>
            <person name="Hainaut M."/>
            <person name="Harispe M.L."/>
            <person name="Henrissat B."/>
            <person name="Hilden K.S."/>
            <person name="Hope R."/>
            <person name="Hossain A."/>
            <person name="Karabika E."/>
            <person name="Karaffa L."/>
            <person name="Karanyi Z."/>
            <person name="Krasevec N."/>
            <person name="Kuo A."/>
            <person name="Kusch H."/>
            <person name="LaButti K."/>
            <person name="Lagendijk E.L."/>
            <person name="Lapidus A."/>
            <person name="Levasseur A."/>
            <person name="Lindquist E."/>
            <person name="Lipzen A."/>
            <person name="Logrieco A.F."/>
            <person name="MacCabe A."/>
            <person name="Maekelae M.R."/>
            <person name="Malavazi I."/>
            <person name="Melin P."/>
            <person name="Meyer V."/>
            <person name="Mielnichuk N."/>
            <person name="Miskei M."/>
            <person name="Molnar A.P."/>
            <person name="Mule G."/>
            <person name="Ngan C.Y."/>
            <person name="Orejas M."/>
            <person name="Orosz E."/>
            <person name="Ouedraogo J.P."/>
            <person name="Overkamp K.M."/>
            <person name="Park H.-S."/>
            <person name="Perrone G."/>
            <person name="Piumi F."/>
            <person name="Punt P.J."/>
            <person name="Ram A.F."/>
            <person name="Ramon A."/>
            <person name="Rauscher S."/>
            <person name="Record E."/>
            <person name="Riano-Pachon D.M."/>
            <person name="Robert V."/>
            <person name="Roehrig J."/>
            <person name="Ruller R."/>
            <person name="Salamov A."/>
            <person name="Salih N.S."/>
            <person name="Samson R.A."/>
            <person name="Sandor E."/>
            <person name="Sanguinetti M."/>
            <person name="Schuetze T."/>
            <person name="Sepcic K."/>
            <person name="Shelest E."/>
            <person name="Sherlock G."/>
            <person name="Sophianopoulou V."/>
            <person name="Squina F.M."/>
            <person name="Sun H."/>
            <person name="Susca A."/>
            <person name="Todd R.B."/>
            <person name="Tsang A."/>
            <person name="Unkles S.E."/>
            <person name="van de Wiele N."/>
            <person name="van Rossen-Uffink D."/>
            <person name="Oliveira J.V."/>
            <person name="Vesth T.C."/>
            <person name="Visser J."/>
            <person name="Yu J.-H."/>
            <person name="Zhou M."/>
            <person name="Andersen M.R."/>
            <person name="Archer D.B."/>
            <person name="Baker S.E."/>
            <person name="Benoit I."/>
            <person name="Brakhage A.A."/>
            <person name="Braus G.H."/>
            <person name="Fischer R."/>
            <person name="Frisvad J.C."/>
            <person name="Goldman G.H."/>
            <person name="Houbraken J."/>
            <person name="Oakley B."/>
            <person name="Pocsi I."/>
            <person name="Scazzocchio C."/>
            <person name="Seiboth B."/>
            <person name="vanKuyk P.A."/>
            <person name="Wortman J."/>
            <person name="Dyer P.S."/>
            <person name="Grigoriev I.V."/>
        </authorList>
    </citation>
    <scope>NUCLEOTIDE SEQUENCE [LARGE SCALE GENOMIC DNA]</scope>
    <source>
        <strain evidence="3">CBS 506.65</strain>
    </source>
</reference>
<dbReference type="EMBL" id="KV878340">
    <property type="protein sequence ID" value="OJJ47496.1"/>
    <property type="molecule type" value="Genomic_DNA"/>
</dbReference>
<keyword evidence="3" id="KW-1185">Reference proteome</keyword>
<dbReference type="GO" id="GO:1990112">
    <property type="term" value="C:RQC complex"/>
    <property type="evidence" value="ECO:0007669"/>
    <property type="project" value="TreeGrafter"/>
</dbReference>
<dbReference type="RefSeq" id="XP_022582006.1">
    <property type="nucleotide sequence ID" value="XM_022722644.1"/>
</dbReference>
<feature type="compositionally biased region" description="Basic residues" evidence="1">
    <location>
        <begin position="1"/>
        <end position="10"/>
    </location>
</feature>
<proteinExistence type="predicted"/>
<feature type="compositionally biased region" description="Acidic residues" evidence="1">
    <location>
        <begin position="54"/>
        <end position="66"/>
    </location>
</feature>
<feature type="region of interest" description="Disordered" evidence="1">
    <location>
        <begin position="1"/>
        <end position="113"/>
    </location>
</feature>
<organism evidence="2 3">
    <name type="scientific">Penicilliopsis zonata CBS 506.65</name>
    <dbReference type="NCBI Taxonomy" id="1073090"/>
    <lineage>
        <taxon>Eukaryota</taxon>
        <taxon>Fungi</taxon>
        <taxon>Dikarya</taxon>
        <taxon>Ascomycota</taxon>
        <taxon>Pezizomycotina</taxon>
        <taxon>Eurotiomycetes</taxon>
        <taxon>Eurotiomycetidae</taxon>
        <taxon>Eurotiales</taxon>
        <taxon>Aspergillaceae</taxon>
        <taxon>Penicilliopsis</taxon>
    </lineage>
</organism>
<dbReference type="OrthoDB" id="205993at2759"/>
<dbReference type="GO" id="GO:1990116">
    <property type="term" value="P:ribosome-associated ubiquitin-dependent protein catabolic process"/>
    <property type="evidence" value="ECO:0007669"/>
    <property type="project" value="TreeGrafter"/>
</dbReference>
<evidence type="ECO:0000256" key="1">
    <source>
        <dbReference type="SAM" id="MobiDB-lite"/>
    </source>
</evidence>
<evidence type="ECO:0008006" key="4">
    <source>
        <dbReference type="Google" id="ProtNLM"/>
    </source>
</evidence>
<dbReference type="GeneID" id="34609109"/>
<dbReference type="GO" id="GO:0072344">
    <property type="term" value="P:rescue of stalled ribosome"/>
    <property type="evidence" value="ECO:0007669"/>
    <property type="project" value="TreeGrafter"/>
</dbReference>
<dbReference type="Pfam" id="PF04910">
    <property type="entry name" value="Tcf25"/>
    <property type="match status" value="1"/>
</dbReference>
<feature type="compositionally biased region" description="Low complexity" evidence="1">
    <location>
        <begin position="132"/>
        <end position="143"/>
    </location>
</feature>
<name>A0A1L9SK75_9EURO</name>
<dbReference type="VEuPathDB" id="FungiDB:ASPZODRAFT_130994"/>
<evidence type="ECO:0000313" key="3">
    <source>
        <dbReference type="Proteomes" id="UP000184188"/>
    </source>
</evidence>
<dbReference type="InterPro" id="IPR006994">
    <property type="entry name" value="TCF25/Rqc1"/>
</dbReference>
<dbReference type="AlphaFoldDB" id="A0A1L9SK75"/>
<accession>A0A1L9SK75</accession>
<dbReference type="PANTHER" id="PTHR22684">
    <property type="entry name" value="NULP1-RELATED"/>
    <property type="match status" value="1"/>
</dbReference>
<feature type="compositionally biased region" description="Basic residues" evidence="1">
    <location>
        <begin position="89"/>
        <end position="100"/>
    </location>
</feature>
<evidence type="ECO:0000313" key="2">
    <source>
        <dbReference type="EMBL" id="OJJ47496.1"/>
    </source>
</evidence>